<gene>
    <name evidence="2" type="ORF">ALP90_05683</name>
</gene>
<dbReference type="Gene3D" id="3.30.450.180">
    <property type="match status" value="1"/>
</dbReference>
<evidence type="ECO:0000259" key="1">
    <source>
        <dbReference type="SMART" id="SM00530"/>
    </source>
</evidence>
<dbReference type="Proteomes" id="UP000271097">
    <property type="component" value="Unassembled WGS sequence"/>
</dbReference>
<dbReference type="Pfam" id="PF17765">
    <property type="entry name" value="MLTR_LBD"/>
    <property type="match status" value="1"/>
</dbReference>
<name>A0A3M4T667_PSEA0</name>
<evidence type="ECO:0000313" key="3">
    <source>
        <dbReference type="Proteomes" id="UP000271097"/>
    </source>
</evidence>
<dbReference type="InterPro" id="IPR041413">
    <property type="entry name" value="MLTR_LBD"/>
</dbReference>
<dbReference type="PANTHER" id="PTHR35010">
    <property type="entry name" value="BLL4672 PROTEIN-RELATED"/>
    <property type="match status" value="1"/>
</dbReference>
<dbReference type="EMBL" id="RBRS01000089">
    <property type="protein sequence ID" value="RMR22664.1"/>
    <property type="molecule type" value="Genomic_DNA"/>
</dbReference>
<dbReference type="GO" id="GO:0003677">
    <property type="term" value="F:DNA binding"/>
    <property type="evidence" value="ECO:0007669"/>
    <property type="project" value="InterPro"/>
</dbReference>
<dbReference type="Pfam" id="PF13560">
    <property type="entry name" value="HTH_31"/>
    <property type="match status" value="1"/>
</dbReference>
<dbReference type="SUPFAM" id="SSF47413">
    <property type="entry name" value="lambda repressor-like DNA-binding domains"/>
    <property type="match status" value="1"/>
</dbReference>
<evidence type="ECO:0000313" key="2">
    <source>
        <dbReference type="EMBL" id="RMR22664.1"/>
    </source>
</evidence>
<accession>A0A3M4T667</accession>
<dbReference type="SMART" id="SM00530">
    <property type="entry name" value="HTH_XRE"/>
    <property type="match status" value="1"/>
</dbReference>
<reference evidence="2 3" key="1">
    <citation type="submission" date="2018-08" db="EMBL/GenBank/DDBJ databases">
        <title>Recombination of ecologically and evolutionarily significant loci maintains genetic cohesion in the Pseudomonas syringae species complex.</title>
        <authorList>
            <person name="Dillon M."/>
            <person name="Thakur S."/>
            <person name="Almeida R.N.D."/>
            <person name="Weir B.S."/>
            <person name="Guttman D.S."/>
        </authorList>
    </citation>
    <scope>NUCLEOTIDE SEQUENCE [LARGE SCALE GENOMIC DNA]</scope>
    <source>
        <strain evidence="2 3">ICMP 5931</strain>
    </source>
</reference>
<organism evidence="2 3">
    <name type="scientific">Pseudomonas amygdali pv. ulmi</name>
    <dbReference type="NCBI Taxonomy" id="251720"/>
    <lineage>
        <taxon>Bacteria</taxon>
        <taxon>Pseudomonadati</taxon>
        <taxon>Pseudomonadota</taxon>
        <taxon>Gammaproteobacteria</taxon>
        <taxon>Pseudomonadales</taxon>
        <taxon>Pseudomonadaceae</taxon>
        <taxon>Pseudomonas</taxon>
        <taxon>Pseudomonas amygdali</taxon>
    </lineage>
</organism>
<dbReference type="Gene3D" id="1.10.260.40">
    <property type="entry name" value="lambda repressor-like DNA-binding domains"/>
    <property type="match status" value="1"/>
</dbReference>
<dbReference type="InterPro" id="IPR010982">
    <property type="entry name" value="Lambda_DNA-bd_dom_sf"/>
</dbReference>
<dbReference type="InterPro" id="IPR001387">
    <property type="entry name" value="Cro/C1-type_HTH"/>
</dbReference>
<feature type="domain" description="HTH cro/C1-type" evidence="1">
    <location>
        <begin position="68"/>
        <end position="140"/>
    </location>
</feature>
<comment type="caution">
    <text evidence="2">The sequence shown here is derived from an EMBL/GenBank/DDBJ whole genome shotgun (WGS) entry which is preliminary data.</text>
</comment>
<dbReference type="AlphaFoldDB" id="A0A3M4T667"/>
<sequence>MLISPYFLHLICVLAAVYCRPRTAEMRAEVIVCGAFSYYNLNFYTVTKSDWMSIIRNMGRVRKELAEFLRSRRERLTPSEVGLPSGARRRTPGLRREEVAALAGVGLTWYTWLEQGRDISVSATFLDNLARVLKLDAAERRYLYLLTQQRPPAEPGKTWCVVPQVVHRLMGDLVLRPAYVINLRWDVLAWNQAADKVFRFSSHAPERRNLLWMLFADSFTQKLFDPWEDQALQMLSHFRRDFVKATQEPDICALIKDLEKVSPDFKEWWQQQDIHGPDHGWRRLRIEELGHVAFEYSKLTIDEDHHLRLFYYAAMEEGDDNKGFSEWLRAPGLQNTSA</sequence>
<protein>
    <recommendedName>
        <fullName evidence="1">HTH cro/C1-type domain-containing protein</fullName>
    </recommendedName>
</protein>
<proteinExistence type="predicted"/>
<dbReference type="CDD" id="cd00093">
    <property type="entry name" value="HTH_XRE"/>
    <property type="match status" value="1"/>
</dbReference>